<reference evidence="3 6" key="2">
    <citation type="journal article" date="2018" name="Int. J. Syst. Evol. Microbiol.">
        <title>Pseudooceanicola lipolyticus sp. nov., a marine alphaproteobacterium, reclassification of Oceanicola flagellatus as Pseudooceanicola flagellatus comb. nov. and emended description of the genus Pseudooceanicola.</title>
        <authorList>
            <person name="Huang M.-M."/>
            <person name="Guo L.-L."/>
            <person name="Wu Y.-H."/>
            <person name="Lai Q.-L."/>
            <person name="Shao Z.-Z."/>
            <person name="Wang C.-S."/>
            <person name="Wu M."/>
            <person name="Xu X.-W."/>
        </authorList>
    </citation>
    <scope>NUCLEOTIDE SEQUENCE [LARGE SCALE GENOMIC DNA]</scope>
    <source>
        <strain evidence="3 6">Ar-45</strain>
    </source>
</reference>
<evidence type="ECO:0000313" key="6">
    <source>
        <dbReference type="Proteomes" id="UP000231702"/>
    </source>
</evidence>
<dbReference type="RefSeq" id="WP_097143866.1">
    <property type="nucleotide sequence ID" value="NZ_OBEA01000001.1"/>
</dbReference>
<evidence type="ECO:0000313" key="4">
    <source>
        <dbReference type="EMBL" id="SNY35566.1"/>
    </source>
</evidence>
<evidence type="ECO:0000313" key="5">
    <source>
        <dbReference type="Proteomes" id="UP000231655"/>
    </source>
</evidence>
<organism evidence="4 5">
    <name type="scientific">Pseudooceanicola antarcticus</name>
    <dbReference type="NCBI Taxonomy" id="1247613"/>
    <lineage>
        <taxon>Bacteria</taxon>
        <taxon>Pseudomonadati</taxon>
        <taxon>Pseudomonadota</taxon>
        <taxon>Alphaproteobacteria</taxon>
        <taxon>Rhodobacterales</taxon>
        <taxon>Paracoccaceae</taxon>
        <taxon>Pseudooceanicola</taxon>
    </lineage>
</organism>
<evidence type="ECO:0000259" key="2">
    <source>
        <dbReference type="Pfam" id="PF22725"/>
    </source>
</evidence>
<dbReference type="Pfam" id="PF22725">
    <property type="entry name" value="GFO_IDH_MocA_C3"/>
    <property type="match status" value="1"/>
</dbReference>
<feature type="domain" description="GFO/IDH/MocA-like oxidoreductase" evidence="2">
    <location>
        <begin position="135"/>
        <end position="254"/>
    </location>
</feature>
<dbReference type="InterPro" id="IPR055170">
    <property type="entry name" value="GFO_IDH_MocA-like_dom"/>
</dbReference>
<protein>
    <submittedName>
        <fullName evidence="3">Gfo/Idh/MocA family oxidoreductase</fullName>
    </submittedName>
    <submittedName>
        <fullName evidence="4">Predicted dehydrogenase</fullName>
    </submittedName>
</protein>
<dbReference type="InterPro" id="IPR000683">
    <property type="entry name" value="Gfo/Idh/MocA-like_OxRdtase_N"/>
</dbReference>
<name>A0A285HLB9_9RHOB</name>
<sequence>MTPSPLRLVVIGLGARARTWLRVVAERDDVQVVGLADPGEAALKAAATLFPAAATAADAAGLLRQVEADAALLVTPPGGREAQIEACLGAGLDILAEKPLADDVGLAARYVAQAESLGRKLIVGLNFRYLPVTVALRQALAEGRVGQPEFARFTYERWRDGQLPHLNKYPLTMDQPMLWEQSIHHFDLMRHVYGAEPLRIDARTFNPSWSMYRGDANVSALIDFEGGMFVNYQGTWAGGVDRLDFDWRTDCTDGVLIQREMFSDLVAARRTEAEYTPVPMAPHEPWLTDARALLDMAVRAFTGQGPLECSGRDHLQSLLMLAACIRSSDRGAPVSIAELREETDQQEKSA</sequence>
<dbReference type="InterPro" id="IPR036291">
    <property type="entry name" value="NAD(P)-bd_dom_sf"/>
</dbReference>
<dbReference type="AlphaFoldDB" id="A0A285HLB9"/>
<dbReference type="Gene3D" id="3.30.360.10">
    <property type="entry name" value="Dihydrodipicolinate Reductase, domain 2"/>
    <property type="match status" value="1"/>
</dbReference>
<proteinExistence type="predicted"/>
<dbReference type="PANTHER" id="PTHR43708">
    <property type="entry name" value="CONSERVED EXPRESSED OXIDOREDUCTASE (EUROFUNG)"/>
    <property type="match status" value="1"/>
</dbReference>
<dbReference type="Gene3D" id="3.40.50.720">
    <property type="entry name" value="NAD(P)-binding Rossmann-like Domain"/>
    <property type="match status" value="1"/>
</dbReference>
<dbReference type="EMBL" id="OBEA01000001">
    <property type="protein sequence ID" value="SNY35566.1"/>
    <property type="molecule type" value="Genomic_DNA"/>
</dbReference>
<dbReference type="SUPFAM" id="SSF55347">
    <property type="entry name" value="Glyceraldehyde-3-phosphate dehydrogenase-like, C-terminal domain"/>
    <property type="match status" value="1"/>
</dbReference>
<dbReference type="OrthoDB" id="9792935at2"/>
<accession>A0A285HLB9</accession>
<feature type="domain" description="Gfo/Idh/MocA-like oxidoreductase N-terminal" evidence="1">
    <location>
        <begin position="7"/>
        <end position="124"/>
    </location>
</feature>
<dbReference type="Proteomes" id="UP000231702">
    <property type="component" value="Unassembled WGS sequence"/>
</dbReference>
<evidence type="ECO:0000259" key="1">
    <source>
        <dbReference type="Pfam" id="PF01408"/>
    </source>
</evidence>
<reference evidence="4 5" key="1">
    <citation type="submission" date="2017-09" db="EMBL/GenBank/DDBJ databases">
        <authorList>
            <person name="Ehlers B."/>
            <person name="Leendertz F.H."/>
        </authorList>
    </citation>
    <scope>NUCLEOTIDE SEQUENCE [LARGE SCALE GENOMIC DNA]</scope>
    <source>
        <strain evidence="4 5">CGMCC 1.12662</strain>
    </source>
</reference>
<dbReference type="InterPro" id="IPR051317">
    <property type="entry name" value="Gfo/Idh/MocA_oxidoreduct"/>
</dbReference>
<dbReference type="EMBL" id="PGTD01000017">
    <property type="protein sequence ID" value="PJE27974.1"/>
    <property type="molecule type" value="Genomic_DNA"/>
</dbReference>
<dbReference type="SUPFAM" id="SSF51735">
    <property type="entry name" value="NAD(P)-binding Rossmann-fold domains"/>
    <property type="match status" value="1"/>
</dbReference>
<dbReference type="GO" id="GO:0000166">
    <property type="term" value="F:nucleotide binding"/>
    <property type="evidence" value="ECO:0007669"/>
    <property type="project" value="InterPro"/>
</dbReference>
<gene>
    <name evidence="3" type="ORF">CVM39_15570</name>
    <name evidence="4" type="ORF">SAMN06297129_0041</name>
</gene>
<dbReference type="Proteomes" id="UP000231655">
    <property type="component" value="Unassembled WGS sequence"/>
</dbReference>
<evidence type="ECO:0000313" key="3">
    <source>
        <dbReference type="EMBL" id="PJE27974.1"/>
    </source>
</evidence>
<dbReference type="Pfam" id="PF01408">
    <property type="entry name" value="GFO_IDH_MocA"/>
    <property type="match status" value="1"/>
</dbReference>
<dbReference type="PANTHER" id="PTHR43708:SF8">
    <property type="entry name" value="OXIDOREDUCTASE"/>
    <property type="match status" value="1"/>
</dbReference>
<keyword evidence="6" id="KW-1185">Reference proteome</keyword>